<evidence type="ECO:0000313" key="1">
    <source>
        <dbReference type="EMBL" id="KAJ8120176.1"/>
    </source>
</evidence>
<reference evidence="1" key="1">
    <citation type="submission" date="2022-11" db="EMBL/GenBank/DDBJ databases">
        <title>Genome Sequence of Nemania bipapillata.</title>
        <authorList>
            <person name="Buettner E."/>
        </authorList>
    </citation>
    <scope>NUCLEOTIDE SEQUENCE</scope>
    <source>
        <strain evidence="1">CP14</strain>
    </source>
</reference>
<proteinExistence type="predicted"/>
<sequence length="197" mass="21488">MSEGSLLSSPAPYHVLSYGALLGTQFFHTFINSITSFKVLQRGQFAILQRAVFPAYFGIQTVAPVVLALTYPGGAGRVAALPQGINGVLHPANRWGVLVPLTAAFVTGLANWVYFLPETNKVTALRREQVFRLVDFIVADGTVSSEIKDSKDKTPKSKEMKALNKKFGKLHGYSSLFNLVTFIATVVYGVHLSARIQ</sequence>
<gene>
    <name evidence="1" type="ORF">ONZ43_g3052</name>
</gene>
<organism evidence="1 2">
    <name type="scientific">Nemania bipapillata</name>
    <dbReference type="NCBI Taxonomy" id="110536"/>
    <lineage>
        <taxon>Eukaryota</taxon>
        <taxon>Fungi</taxon>
        <taxon>Dikarya</taxon>
        <taxon>Ascomycota</taxon>
        <taxon>Pezizomycotina</taxon>
        <taxon>Sordariomycetes</taxon>
        <taxon>Xylariomycetidae</taxon>
        <taxon>Xylariales</taxon>
        <taxon>Xylariaceae</taxon>
        <taxon>Nemania</taxon>
    </lineage>
</organism>
<protein>
    <submittedName>
        <fullName evidence="1">Uncharacterized protein</fullName>
    </submittedName>
</protein>
<accession>A0ACC2IYB2</accession>
<evidence type="ECO:0000313" key="2">
    <source>
        <dbReference type="Proteomes" id="UP001153334"/>
    </source>
</evidence>
<name>A0ACC2IYB2_9PEZI</name>
<comment type="caution">
    <text evidence="1">The sequence shown here is derived from an EMBL/GenBank/DDBJ whole genome shotgun (WGS) entry which is preliminary data.</text>
</comment>
<keyword evidence="2" id="KW-1185">Reference proteome</keyword>
<dbReference type="EMBL" id="JAPESX010000678">
    <property type="protein sequence ID" value="KAJ8120176.1"/>
    <property type="molecule type" value="Genomic_DNA"/>
</dbReference>
<dbReference type="Proteomes" id="UP001153334">
    <property type="component" value="Unassembled WGS sequence"/>
</dbReference>